<evidence type="ECO:0000256" key="1">
    <source>
        <dbReference type="ARBA" id="ARBA00008645"/>
    </source>
</evidence>
<accession>A0A7J5TTP0</accession>
<reference evidence="4 5" key="1">
    <citation type="submission" date="2019-10" db="EMBL/GenBank/DDBJ databases">
        <title>Rudanella paleaurantiibacter sp. nov., isolated from sludge.</title>
        <authorList>
            <person name="Xu S.Q."/>
        </authorList>
    </citation>
    <scope>NUCLEOTIDE SEQUENCE [LARGE SCALE GENOMIC DNA]</scope>
    <source>
        <strain evidence="4 5">HX-22-17</strain>
    </source>
</reference>
<dbReference type="PANTHER" id="PTHR43039">
    <property type="entry name" value="ESTERASE-RELATED"/>
    <property type="match status" value="1"/>
</dbReference>
<comment type="caution">
    <text evidence="4">The sequence shown here is derived from an EMBL/GenBank/DDBJ whole genome shotgun (WGS) entry which is preliminary data.</text>
</comment>
<dbReference type="AlphaFoldDB" id="A0A7J5TTP0"/>
<dbReference type="GO" id="GO:0016787">
    <property type="term" value="F:hydrolase activity"/>
    <property type="evidence" value="ECO:0007669"/>
    <property type="project" value="UniProtKB-KW"/>
</dbReference>
<evidence type="ECO:0000313" key="5">
    <source>
        <dbReference type="Proteomes" id="UP000488299"/>
    </source>
</evidence>
<dbReference type="Proteomes" id="UP000488299">
    <property type="component" value="Unassembled WGS sequence"/>
</dbReference>
<evidence type="ECO:0000256" key="2">
    <source>
        <dbReference type="ARBA" id="ARBA00022801"/>
    </source>
</evidence>
<dbReference type="PRINTS" id="PR00111">
    <property type="entry name" value="ABHYDROLASE"/>
</dbReference>
<comment type="similarity">
    <text evidence="1">Belongs to the AB hydrolase superfamily.</text>
</comment>
<name>A0A7J5TTP0_9BACT</name>
<dbReference type="InterPro" id="IPR000073">
    <property type="entry name" value="AB_hydrolase_1"/>
</dbReference>
<dbReference type="InterPro" id="IPR029058">
    <property type="entry name" value="AB_hydrolase_fold"/>
</dbReference>
<feature type="domain" description="AB hydrolase-1" evidence="3">
    <location>
        <begin position="1"/>
        <end position="233"/>
    </location>
</feature>
<evidence type="ECO:0000313" key="4">
    <source>
        <dbReference type="EMBL" id="KAB7727138.1"/>
    </source>
</evidence>
<keyword evidence="2 4" id="KW-0378">Hydrolase</keyword>
<keyword evidence="5" id="KW-1185">Reference proteome</keyword>
<gene>
    <name evidence="4" type="ORF">F5984_22565</name>
</gene>
<protein>
    <submittedName>
        <fullName evidence="4">Alpha/beta fold hydrolase</fullName>
    </submittedName>
</protein>
<sequence>MVFAHGFGTDQSAWSGVWPAFADTHRIVLFDYVGANETTVAQFKPERYKTLYAFADDLLDILEALNLTQVDLIGHSVGGTTGMLAAIQEPERFSRLVLMGSSPRYLNDEGYTGGFTEQDLNALFAQMKGNYYGWVSGFAPFIARNPDNPHVADQFAQTLAAMRPDVGLSIARTIFESDYRAVLANVPHPVLVIQPEHDSAVPKPVGEYFAQRLPNAQLIVLPTEGHLPHLSHPELVVNAIRPFLQHVPVDGLEPV</sequence>
<dbReference type="SUPFAM" id="SSF53474">
    <property type="entry name" value="alpha/beta-Hydrolases"/>
    <property type="match status" value="1"/>
</dbReference>
<dbReference type="EMBL" id="WELI01000012">
    <property type="protein sequence ID" value="KAB7727138.1"/>
    <property type="molecule type" value="Genomic_DNA"/>
</dbReference>
<dbReference type="Pfam" id="PF00561">
    <property type="entry name" value="Abhydrolase_1"/>
    <property type="match status" value="1"/>
</dbReference>
<dbReference type="FunFam" id="3.40.50.1820:FF:000042">
    <property type="entry name" value="probable strigolactone esterase DAD2"/>
    <property type="match status" value="1"/>
</dbReference>
<organism evidence="4 5">
    <name type="scientific">Rudanella paleaurantiibacter</name>
    <dbReference type="NCBI Taxonomy" id="2614655"/>
    <lineage>
        <taxon>Bacteria</taxon>
        <taxon>Pseudomonadati</taxon>
        <taxon>Bacteroidota</taxon>
        <taxon>Cytophagia</taxon>
        <taxon>Cytophagales</taxon>
        <taxon>Cytophagaceae</taxon>
        <taxon>Rudanella</taxon>
    </lineage>
</organism>
<proteinExistence type="inferred from homology"/>
<evidence type="ECO:0000259" key="3">
    <source>
        <dbReference type="Pfam" id="PF00561"/>
    </source>
</evidence>
<dbReference type="Gene3D" id="3.40.50.1820">
    <property type="entry name" value="alpha/beta hydrolase"/>
    <property type="match status" value="1"/>
</dbReference>